<dbReference type="Gene3D" id="1.10.1580.10">
    <property type="match status" value="1"/>
</dbReference>
<protein>
    <recommendedName>
        <fullName evidence="4">G domain-containing protein</fullName>
    </recommendedName>
</protein>
<dbReference type="InterPro" id="IPR027417">
    <property type="entry name" value="P-loop_NTPase"/>
</dbReference>
<evidence type="ECO:0000256" key="1">
    <source>
        <dbReference type="ARBA" id="ARBA00022528"/>
    </source>
</evidence>
<dbReference type="CDD" id="cd01856">
    <property type="entry name" value="YlqF"/>
    <property type="match status" value="1"/>
</dbReference>
<dbReference type="Pfam" id="PF01926">
    <property type="entry name" value="MMR_HSR1"/>
    <property type="match status" value="1"/>
</dbReference>
<keyword evidence="3" id="KW-0342">GTP-binding</keyword>
<gene>
    <name evidence="5" type="ORF">GOP47_0012330</name>
</gene>
<evidence type="ECO:0000313" key="5">
    <source>
        <dbReference type="EMBL" id="KAI5072224.1"/>
    </source>
</evidence>
<organism evidence="5 6">
    <name type="scientific">Adiantum capillus-veneris</name>
    <name type="common">Maidenhair fern</name>
    <dbReference type="NCBI Taxonomy" id="13818"/>
    <lineage>
        <taxon>Eukaryota</taxon>
        <taxon>Viridiplantae</taxon>
        <taxon>Streptophyta</taxon>
        <taxon>Embryophyta</taxon>
        <taxon>Tracheophyta</taxon>
        <taxon>Polypodiopsida</taxon>
        <taxon>Polypodiidae</taxon>
        <taxon>Polypodiales</taxon>
        <taxon>Pteridineae</taxon>
        <taxon>Pteridaceae</taxon>
        <taxon>Vittarioideae</taxon>
        <taxon>Adiantum</taxon>
    </lineage>
</organism>
<dbReference type="Gene3D" id="3.40.50.300">
    <property type="entry name" value="P-loop containing nucleotide triphosphate hydrolases"/>
    <property type="match status" value="1"/>
</dbReference>
<keyword evidence="6" id="KW-1185">Reference proteome</keyword>
<proteinExistence type="predicted"/>
<dbReference type="OrthoDB" id="269151at2759"/>
<reference evidence="5" key="1">
    <citation type="submission" date="2021-01" db="EMBL/GenBank/DDBJ databases">
        <title>Adiantum capillus-veneris genome.</title>
        <authorList>
            <person name="Fang Y."/>
            <person name="Liao Q."/>
        </authorList>
    </citation>
    <scope>NUCLEOTIDE SEQUENCE</scope>
    <source>
        <strain evidence="5">H3</strain>
        <tissue evidence="5">Leaf</tissue>
    </source>
</reference>
<dbReference type="InterPro" id="IPR019991">
    <property type="entry name" value="GTP-bd_ribosome_bgen"/>
</dbReference>
<dbReference type="PANTHER" id="PTHR45782:SF5">
    <property type="entry name" value="DAR GTPASE 3, CHLOROPLASTIC"/>
    <property type="match status" value="1"/>
</dbReference>
<dbReference type="FunFam" id="1.10.1580.10:FF:000007">
    <property type="entry name" value="Mitochondrial GTPase 1"/>
    <property type="match status" value="1"/>
</dbReference>
<evidence type="ECO:0000313" key="6">
    <source>
        <dbReference type="Proteomes" id="UP000886520"/>
    </source>
</evidence>
<dbReference type="PANTHER" id="PTHR45782">
    <property type="entry name" value="MITOCHONDRIAL RIBOSOME-ASSOCIATED GTPASE 1"/>
    <property type="match status" value="1"/>
</dbReference>
<sequence length="362" mass="40055">MAAWHCPLPKLTLPVAARTACDAVPSASSTWKLPQPCFVTASAVPNHKVSAVTAATQSVVQDSWEEIQSEVNYLASNARIVQWYPGHIAKAERELKTKIKLMDVIIEVRDARIPLATSHPEMITWIGDKMRVVVMNRVDMISTAEKNRWASYFASQNITTLFTDGRRGLGVMKLGRTVKSVARDINEKRRSKGLLPRAVRAVAVGYPNVGKSSLINRLLKRRKCEAAPRPGVTRELQWARIGEDLDLLDAPGILPMRLRDQAAAIRLAICHDIGESSYAVAGVAAVFVEMLKRMPHGGAELLQERYKIDANGMSGEVFLDELAQKLFAGDINHAALRLLQDYRKGCLGWMGLEWPPFKGQGP</sequence>
<dbReference type="SUPFAM" id="SSF52540">
    <property type="entry name" value="P-loop containing nucleoside triphosphate hydrolases"/>
    <property type="match status" value="1"/>
</dbReference>
<dbReference type="Proteomes" id="UP000886520">
    <property type="component" value="Chromosome 12"/>
</dbReference>
<dbReference type="EMBL" id="JABFUD020000012">
    <property type="protein sequence ID" value="KAI5072224.1"/>
    <property type="molecule type" value="Genomic_DNA"/>
</dbReference>
<evidence type="ECO:0000256" key="3">
    <source>
        <dbReference type="ARBA" id="ARBA00023134"/>
    </source>
</evidence>
<dbReference type="GO" id="GO:0005525">
    <property type="term" value="F:GTP binding"/>
    <property type="evidence" value="ECO:0007669"/>
    <property type="project" value="UniProtKB-KW"/>
</dbReference>
<dbReference type="FunFam" id="3.40.50.300:FF:001189">
    <property type="entry name" value="DAR GTPase 3 chloroplastic"/>
    <property type="match status" value="1"/>
</dbReference>
<dbReference type="GO" id="GO:0032543">
    <property type="term" value="P:mitochondrial translation"/>
    <property type="evidence" value="ECO:0007669"/>
    <property type="project" value="TreeGrafter"/>
</dbReference>
<feature type="domain" description="G" evidence="4">
    <location>
        <begin position="202"/>
        <end position="255"/>
    </location>
</feature>
<evidence type="ECO:0000256" key="2">
    <source>
        <dbReference type="ARBA" id="ARBA00022741"/>
    </source>
</evidence>
<dbReference type="GO" id="GO:0003924">
    <property type="term" value="F:GTPase activity"/>
    <property type="evidence" value="ECO:0007669"/>
    <property type="project" value="TreeGrafter"/>
</dbReference>
<dbReference type="InterPro" id="IPR006073">
    <property type="entry name" value="GTP-bd"/>
</dbReference>
<dbReference type="GO" id="GO:0005739">
    <property type="term" value="C:mitochondrion"/>
    <property type="evidence" value="ECO:0007669"/>
    <property type="project" value="TreeGrafter"/>
</dbReference>
<keyword evidence="1" id="KW-0934">Plastid</keyword>
<dbReference type="AlphaFoldDB" id="A0A9D4UQZ0"/>
<keyword evidence="2" id="KW-0547">Nucleotide-binding</keyword>
<keyword evidence="1" id="KW-0150">Chloroplast</keyword>
<evidence type="ECO:0000259" key="4">
    <source>
        <dbReference type="Pfam" id="PF01926"/>
    </source>
</evidence>
<name>A0A9D4UQZ0_ADICA</name>
<accession>A0A9D4UQZ0</accession>
<dbReference type="NCBIfam" id="TIGR03596">
    <property type="entry name" value="GTPase_YlqF"/>
    <property type="match status" value="1"/>
</dbReference>
<comment type="caution">
    <text evidence="5">The sequence shown here is derived from an EMBL/GenBank/DDBJ whole genome shotgun (WGS) entry which is preliminary data.</text>
</comment>
<dbReference type="InterPro" id="IPR023179">
    <property type="entry name" value="GTP-bd_ortho_bundle_sf"/>
</dbReference>